<feature type="signal peptide" evidence="1">
    <location>
        <begin position="1"/>
        <end position="19"/>
    </location>
</feature>
<dbReference type="InterPro" id="IPR007863">
    <property type="entry name" value="Peptidase_M16_C"/>
</dbReference>
<dbReference type="Gene3D" id="2.50.20.10">
    <property type="entry name" value="Lipoprotein localisation LolA/LolB/LppX"/>
    <property type="match status" value="1"/>
</dbReference>
<keyword evidence="1" id="KW-0732">Signal</keyword>
<evidence type="ECO:0000313" key="5">
    <source>
        <dbReference type="Proteomes" id="UP001560573"/>
    </source>
</evidence>
<comment type="caution">
    <text evidence="4">The sequence shown here is derived from an EMBL/GenBank/DDBJ whole genome shotgun (WGS) entry which is preliminary data.</text>
</comment>
<proteinExistence type="predicted"/>
<name>A0ABV3Z8G5_9BACT</name>
<organism evidence="4 5">
    <name type="scientific">Danxiaibacter flavus</name>
    <dbReference type="NCBI Taxonomy" id="3049108"/>
    <lineage>
        <taxon>Bacteria</taxon>
        <taxon>Pseudomonadati</taxon>
        <taxon>Bacteroidota</taxon>
        <taxon>Chitinophagia</taxon>
        <taxon>Chitinophagales</taxon>
        <taxon>Chitinophagaceae</taxon>
        <taxon>Danxiaibacter</taxon>
    </lineage>
</organism>
<evidence type="ECO:0000256" key="1">
    <source>
        <dbReference type="SAM" id="SignalP"/>
    </source>
</evidence>
<dbReference type="PANTHER" id="PTHR11851">
    <property type="entry name" value="METALLOPROTEASE"/>
    <property type="match status" value="1"/>
</dbReference>
<dbReference type="SUPFAM" id="SSF63411">
    <property type="entry name" value="LuxS/MPP-like metallohydrolase"/>
    <property type="match status" value="2"/>
</dbReference>
<feature type="domain" description="Peptidase M16 C-terminal" evidence="3">
    <location>
        <begin position="198"/>
        <end position="374"/>
    </location>
</feature>
<feature type="chain" id="PRO_5047065692" evidence="1">
    <location>
        <begin position="20"/>
        <end position="693"/>
    </location>
</feature>
<dbReference type="Proteomes" id="UP001560573">
    <property type="component" value="Unassembled WGS sequence"/>
</dbReference>
<dbReference type="EMBL" id="JAULBC010000001">
    <property type="protein sequence ID" value="MEX6686138.1"/>
    <property type="molecule type" value="Genomic_DNA"/>
</dbReference>
<dbReference type="RefSeq" id="WP_369327527.1">
    <property type="nucleotide sequence ID" value="NZ_JAULBC010000001.1"/>
</dbReference>
<sequence>MRKITLYIAAAFLIQSVQAQTIDRSKPPKAGPAPVITIADPVIYKLSNGITVLVVENHKLPKVTATYTVDAGPIKEGSKAGIMNLMGQMLNEGTTSKTKARFDEAVDQIGADVSLNSSGGSASALTRYFDQAFLLMADALQHPAFKDESFDKLKSQYITGLKANERNVKAISARAGNALLYGLDHPAGEFATEEGVQKLTLDDAKQYYAKYITPSRGFLTFVGDIKPEAAKALAEKGLDTWKGAVLTLPQLANVKNVAATEIDLVDVPNAVQSEINVANLVNMPMSSPDYFATLIANQILGGDFNSYLNMNLREKHGFTYGARSGISGGRFQTTFTATSSVRNEKTDSAVAEFVKEIKRIRTTPVSAEELSAVKTWYTGNFALGMENASRIATFATNILLNNLPKDFYRTYLQKINAVTAADVQKAAQKYFTINNARIVVTGKASQVGEGLKKLGYPVNNYDKYAKPVTAGASSNIAVPDGKKVVSDFLTAIGGIDNIKGIKSTVTKATMSMQGMNLDVEERKKAPNKTLRTISMGGNVVSKEVFDGNTGFRSQGPNQMPLTDDELKEKKIQQNIIEQVDYVTGNNYKLATGKTEKVDGKDAYVVTVTVPSGKTRTEYYDVNTHLLVKSEQAVEVNGMNLLQTVELSDYRKVNAVMMPYKINLTIKVGEQQQNMEMNVTDMQMNTEVADTEFK</sequence>
<dbReference type="InterPro" id="IPR011765">
    <property type="entry name" value="Pept_M16_N"/>
</dbReference>
<dbReference type="Gene3D" id="3.30.830.10">
    <property type="entry name" value="Metalloenzyme, LuxS/M16 peptidase-like"/>
    <property type="match status" value="2"/>
</dbReference>
<accession>A0ABV3Z8G5</accession>
<evidence type="ECO:0000259" key="3">
    <source>
        <dbReference type="Pfam" id="PF05193"/>
    </source>
</evidence>
<protein>
    <submittedName>
        <fullName evidence="4">Insulinase family protein</fullName>
    </submittedName>
</protein>
<keyword evidence="5" id="KW-1185">Reference proteome</keyword>
<evidence type="ECO:0000259" key="2">
    <source>
        <dbReference type="Pfam" id="PF00675"/>
    </source>
</evidence>
<dbReference type="InterPro" id="IPR050361">
    <property type="entry name" value="MPP/UQCRC_Complex"/>
</dbReference>
<reference evidence="4 5" key="1">
    <citation type="submission" date="2023-07" db="EMBL/GenBank/DDBJ databases">
        <authorList>
            <person name="Lian W.-H."/>
        </authorList>
    </citation>
    <scope>NUCLEOTIDE SEQUENCE [LARGE SCALE GENOMIC DNA]</scope>
    <source>
        <strain evidence="4 5">SYSU DXS3180</strain>
    </source>
</reference>
<dbReference type="PANTHER" id="PTHR11851:SF224">
    <property type="entry name" value="PROCESSING PROTEASE"/>
    <property type="match status" value="1"/>
</dbReference>
<dbReference type="Pfam" id="PF00675">
    <property type="entry name" value="Peptidase_M16"/>
    <property type="match status" value="1"/>
</dbReference>
<dbReference type="InterPro" id="IPR011249">
    <property type="entry name" value="Metalloenz_LuxS/M16"/>
</dbReference>
<evidence type="ECO:0000313" key="4">
    <source>
        <dbReference type="EMBL" id="MEX6686138.1"/>
    </source>
</evidence>
<gene>
    <name evidence="4" type="ORF">QTN47_01455</name>
</gene>
<dbReference type="Pfam" id="PF05193">
    <property type="entry name" value="Peptidase_M16_C"/>
    <property type="match status" value="1"/>
</dbReference>
<feature type="domain" description="Peptidase M16 N-terminal" evidence="2">
    <location>
        <begin position="52"/>
        <end position="167"/>
    </location>
</feature>